<feature type="transmembrane region" description="Helical" evidence="1">
    <location>
        <begin position="41"/>
        <end position="60"/>
    </location>
</feature>
<comment type="caution">
    <text evidence="2">The sequence shown here is derived from an EMBL/GenBank/DDBJ whole genome shotgun (WGS) entry which is preliminary data.</text>
</comment>
<accession>A0ABV4CUX5</accession>
<organism evidence="2 3">
    <name type="scientific">Heminiphilus faecis</name>
    <dbReference type="NCBI Taxonomy" id="2601703"/>
    <lineage>
        <taxon>Bacteria</taxon>
        <taxon>Pseudomonadati</taxon>
        <taxon>Bacteroidota</taxon>
        <taxon>Bacteroidia</taxon>
        <taxon>Bacteroidales</taxon>
        <taxon>Muribaculaceae</taxon>
        <taxon>Heminiphilus</taxon>
    </lineage>
</organism>
<evidence type="ECO:0000256" key="1">
    <source>
        <dbReference type="SAM" id="Phobius"/>
    </source>
</evidence>
<feature type="transmembrane region" description="Helical" evidence="1">
    <location>
        <begin position="69"/>
        <end position="89"/>
    </location>
</feature>
<reference evidence="2 3" key="1">
    <citation type="submission" date="2024-03" db="EMBL/GenBank/DDBJ databases">
        <title>Mouse gut bacterial collection (mGBC) of GemPharmatech.</title>
        <authorList>
            <person name="He Y."/>
            <person name="Dong L."/>
            <person name="Wu D."/>
            <person name="Gao X."/>
            <person name="Lin Z."/>
        </authorList>
    </citation>
    <scope>NUCLEOTIDE SEQUENCE [LARGE SCALE GENOMIC DNA]</scope>
    <source>
        <strain evidence="2 3">54-13</strain>
    </source>
</reference>
<proteinExistence type="predicted"/>
<dbReference type="EMBL" id="JBCLPP010000013">
    <property type="protein sequence ID" value="MEY8245188.1"/>
    <property type="molecule type" value="Genomic_DNA"/>
</dbReference>
<feature type="transmembrane region" description="Helical" evidence="1">
    <location>
        <begin position="12"/>
        <end position="29"/>
    </location>
</feature>
<dbReference type="Proteomes" id="UP001565200">
    <property type="component" value="Unassembled WGS sequence"/>
</dbReference>
<sequence length="90" mass="10577">MGSNDNRRPPMWMTVIMIVMLLPLFSWPFVVSDYPEGKDEYLVLIYLFPIYALLSVYCAYKTYVARKELSIIILSLLMLSYIACAWWLIV</sequence>
<keyword evidence="3" id="KW-1185">Reference proteome</keyword>
<keyword evidence="1" id="KW-1133">Transmembrane helix</keyword>
<keyword evidence="1" id="KW-0812">Transmembrane</keyword>
<protein>
    <submittedName>
        <fullName evidence="2">Uncharacterized protein</fullName>
    </submittedName>
</protein>
<evidence type="ECO:0000313" key="2">
    <source>
        <dbReference type="EMBL" id="MEY8245188.1"/>
    </source>
</evidence>
<name>A0ABV4CUX5_9BACT</name>
<gene>
    <name evidence="2" type="ORF">AAK873_06100</name>
</gene>
<dbReference type="RefSeq" id="WP_369863345.1">
    <property type="nucleotide sequence ID" value="NZ_JBCLPP010000013.1"/>
</dbReference>
<keyword evidence="1" id="KW-0472">Membrane</keyword>
<evidence type="ECO:0000313" key="3">
    <source>
        <dbReference type="Proteomes" id="UP001565200"/>
    </source>
</evidence>